<feature type="region of interest" description="Disordered" evidence="1">
    <location>
        <begin position="165"/>
        <end position="185"/>
    </location>
</feature>
<dbReference type="AlphaFoldDB" id="A0A168PD78"/>
<dbReference type="STRING" id="4829.A0A168PD78"/>
<evidence type="ECO:0000313" key="3">
    <source>
        <dbReference type="EMBL" id="SAM02178.1"/>
    </source>
</evidence>
<gene>
    <name evidence="3" type="primary">ABSGL_07941.1 scaffold 9181</name>
</gene>
<dbReference type="PANTHER" id="PTHR22949:SF0">
    <property type="entry name" value="RE27538P"/>
    <property type="match status" value="1"/>
</dbReference>
<feature type="compositionally biased region" description="Low complexity" evidence="1">
    <location>
        <begin position="169"/>
        <end position="185"/>
    </location>
</feature>
<feature type="region of interest" description="Disordered" evidence="1">
    <location>
        <begin position="206"/>
        <end position="229"/>
    </location>
</feature>
<accession>A0A168PD78</accession>
<evidence type="ECO:0000256" key="1">
    <source>
        <dbReference type="SAM" id="MobiDB-lite"/>
    </source>
</evidence>
<dbReference type="PANTHER" id="PTHR22949">
    <property type="entry name" value="WHITE COLLAR 2 PROTEIN WC2"/>
    <property type="match status" value="1"/>
</dbReference>
<keyword evidence="4" id="KW-1185">Reference proteome</keyword>
<name>A0A168PD78_ABSGL</name>
<dbReference type="EMBL" id="LT553674">
    <property type="protein sequence ID" value="SAM02178.1"/>
    <property type="molecule type" value="Genomic_DNA"/>
</dbReference>
<proteinExistence type="predicted"/>
<organism evidence="3">
    <name type="scientific">Absidia glauca</name>
    <name type="common">Pin mould</name>
    <dbReference type="NCBI Taxonomy" id="4829"/>
    <lineage>
        <taxon>Eukaryota</taxon>
        <taxon>Fungi</taxon>
        <taxon>Fungi incertae sedis</taxon>
        <taxon>Mucoromycota</taxon>
        <taxon>Mucoromycotina</taxon>
        <taxon>Mucoromycetes</taxon>
        <taxon>Mucorales</taxon>
        <taxon>Cunninghamellaceae</taxon>
        <taxon>Absidia</taxon>
    </lineage>
</organism>
<protein>
    <recommendedName>
        <fullName evidence="2">DUF8032 domain-containing protein</fullName>
    </recommendedName>
</protein>
<feature type="domain" description="DUF8032" evidence="2">
    <location>
        <begin position="255"/>
        <end position="348"/>
    </location>
</feature>
<dbReference type="InterPro" id="IPR058345">
    <property type="entry name" value="DUF8032"/>
</dbReference>
<dbReference type="InParanoid" id="A0A168PD78"/>
<sequence>MADLHLDTFLAPKTTMPASPSPCLKTESLDPSTPWSYGSFYPMVDPLNAIEHDTSLDFLQSYDLNDWSQQSQPWQNMLDNWTQQKQDSQQKLDMLSVPSASLPPTPPNHSPSTSYDFDFLASLLPSKDNTPPPCSFVNTGDAFCPSYATLNNANASMFTPPSPTYMGTPSSSLSSSSSPSSSSSSPSDLLAASSLCSSLLSLPSADVKHRRRASDHPPPRVNKPYKRRASCHPSVASVVSLTAHEPVSSYINGVEHITFLYSHERMIKEYTVRADVESLDLDSLPEAFKAQNTIYPRANVERSKYDGNRWEYETTCNTLGWKLCWLNQEQLCGRRGLIQRTVDSYRNRHAEMRSRRVARQEKVANGTLRKRKSRKSMVSPLM</sequence>
<dbReference type="OrthoDB" id="5599902at2759"/>
<evidence type="ECO:0000259" key="2">
    <source>
        <dbReference type="Pfam" id="PF26087"/>
    </source>
</evidence>
<dbReference type="Proteomes" id="UP000078561">
    <property type="component" value="Unassembled WGS sequence"/>
</dbReference>
<evidence type="ECO:0000313" key="4">
    <source>
        <dbReference type="Proteomes" id="UP000078561"/>
    </source>
</evidence>
<reference evidence="3" key="1">
    <citation type="submission" date="2016-04" db="EMBL/GenBank/DDBJ databases">
        <authorList>
            <person name="Evans L.H."/>
            <person name="Alamgir A."/>
            <person name="Owens N."/>
            <person name="Weber N.D."/>
            <person name="Virtaneva K."/>
            <person name="Barbian K."/>
            <person name="Babar A."/>
            <person name="Rosenke K."/>
        </authorList>
    </citation>
    <scope>NUCLEOTIDE SEQUENCE [LARGE SCALE GENOMIC DNA]</scope>
    <source>
        <strain evidence="3">CBS 101.48</strain>
    </source>
</reference>
<dbReference type="Pfam" id="PF26087">
    <property type="entry name" value="DUF8032"/>
    <property type="match status" value="1"/>
</dbReference>